<protein>
    <submittedName>
        <fullName evidence="5">Microneme protein mic4</fullName>
    </submittedName>
</protein>
<evidence type="ECO:0000259" key="4">
    <source>
        <dbReference type="PROSITE" id="PS50948"/>
    </source>
</evidence>
<dbReference type="AlphaFoldDB" id="A0A2C6KJE6"/>
<comment type="caution">
    <text evidence="5">The sequence shown here is derived from an EMBL/GenBank/DDBJ whole genome shotgun (WGS) entry which is preliminary data.</text>
</comment>
<dbReference type="RefSeq" id="XP_067918954.1">
    <property type="nucleotide sequence ID" value="XM_068069071.1"/>
</dbReference>
<evidence type="ECO:0000256" key="3">
    <source>
        <dbReference type="SAM" id="MobiDB-lite"/>
    </source>
</evidence>
<reference evidence="5 6" key="1">
    <citation type="journal article" date="2017" name="Int. J. Parasitol.">
        <title>The genome of the protozoan parasite Cystoisospora suis and a reverse vaccinology approach to identify vaccine candidates.</title>
        <authorList>
            <person name="Palmieri N."/>
            <person name="Shrestha A."/>
            <person name="Ruttkowski B."/>
            <person name="Beck T."/>
            <person name="Vogl C."/>
            <person name="Tomley F."/>
            <person name="Blake D.P."/>
            <person name="Joachim A."/>
        </authorList>
    </citation>
    <scope>NUCLEOTIDE SEQUENCE [LARGE SCALE GENOMIC DNA]</scope>
    <source>
        <strain evidence="5 6">Wien I</strain>
    </source>
</reference>
<gene>
    <name evidence="5" type="ORF">CSUI_008952</name>
</gene>
<keyword evidence="1" id="KW-0677">Repeat</keyword>
<feature type="domain" description="Apple" evidence="4">
    <location>
        <begin position="304"/>
        <end position="373"/>
    </location>
</feature>
<feature type="region of interest" description="Disordered" evidence="3">
    <location>
        <begin position="42"/>
        <end position="82"/>
    </location>
</feature>
<feature type="compositionally biased region" description="Basic and acidic residues" evidence="3">
    <location>
        <begin position="47"/>
        <end position="69"/>
    </location>
</feature>
<dbReference type="CDD" id="cd01100">
    <property type="entry name" value="APPLE_Factor_XI_like"/>
    <property type="match status" value="1"/>
</dbReference>
<dbReference type="GO" id="GO:0006508">
    <property type="term" value="P:proteolysis"/>
    <property type="evidence" value="ECO:0007669"/>
    <property type="project" value="InterPro"/>
</dbReference>
<keyword evidence="2" id="KW-1015">Disulfide bond</keyword>
<organism evidence="5 6">
    <name type="scientific">Cystoisospora suis</name>
    <dbReference type="NCBI Taxonomy" id="483139"/>
    <lineage>
        <taxon>Eukaryota</taxon>
        <taxon>Sar</taxon>
        <taxon>Alveolata</taxon>
        <taxon>Apicomplexa</taxon>
        <taxon>Conoidasida</taxon>
        <taxon>Coccidia</taxon>
        <taxon>Eucoccidiorida</taxon>
        <taxon>Eimeriorina</taxon>
        <taxon>Sarcocystidae</taxon>
        <taxon>Cystoisospora</taxon>
    </lineage>
</organism>
<evidence type="ECO:0000313" key="5">
    <source>
        <dbReference type="EMBL" id="PHJ17229.1"/>
    </source>
</evidence>
<sequence>MKRHYISVFLSYFTTLSFLLLSVDNSTVYGFRARRLESLSGQPAGDRTWRRETDDGGMRSARKQEDSVGNHDSSLSGPADHSSFVTVSEERCFWPDMKSESSLLRQGVIDDSSLYQRLAGCQRWCLDTSECTHATYDRSTKFCYLRTGYSPRLSSSDGLFTFTKECAIPDDSDLYSSVSGEQSSSGDDDLIEQLVSQLGDCFRPKDTGSWSSNIKEQAIYEGDSPLLSMKACQDVCRSTEGCTHFTYDSDSKVCYVKEGTPNWEDRQNGMSATRDCGGDLGSLLGSASSSEGSEENSSESEEQCMYTLTTSENPKIISGVRKEGLGSCYSWCREKPNCTHFTYTEDTRMCELRSGEKVTFSPSRKKTLIMRGCRVPGVEDSGELSKAPECEKKDIGSTTAELKVVDASSFEICQDLCFGTDECTHVTFNSDSKKCFIKGGNPQWREYKNDFSFTVECYARASCFIARVGSLASMITHETRQSTKDCQDLCKSLSDCTHFTYNRSTKLCFVKSGQPNWRVYHDDMSATRDCELPQ</sequence>
<proteinExistence type="predicted"/>
<dbReference type="Pfam" id="PF00024">
    <property type="entry name" value="PAN_1"/>
    <property type="match status" value="5"/>
</dbReference>
<dbReference type="Proteomes" id="UP000221165">
    <property type="component" value="Unassembled WGS sequence"/>
</dbReference>
<keyword evidence="6" id="KW-1185">Reference proteome</keyword>
<dbReference type="VEuPathDB" id="ToxoDB:CSUI_008952"/>
<dbReference type="GO" id="GO:0005576">
    <property type="term" value="C:extracellular region"/>
    <property type="evidence" value="ECO:0007669"/>
    <property type="project" value="InterPro"/>
</dbReference>
<dbReference type="SMART" id="SM00223">
    <property type="entry name" value="APPLE"/>
    <property type="match status" value="5"/>
</dbReference>
<evidence type="ECO:0000313" key="6">
    <source>
        <dbReference type="Proteomes" id="UP000221165"/>
    </source>
</evidence>
<dbReference type="Gene3D" id="3.50.4.10">
    <property type="entry name" value="Hepatocyte Growth Factor"/>
    <property type="match status" value="5"/>
</dbReference>
<dbReference type="EMBL" id="MIGC01005158">
    <property type="protein sequence ID" value="PHJ17229.1"/>
    <property type="molecule type" value="Genomic_DNA"/>
</dbReference>
<dbReference type="GeneID" id="94432282"/>
<name>A0A2C6KJE6_9APIC</name>
<evidence type="ECO:0000256" key="2">
    <source>
        <dbReference type="ARBA" id="ARBA00023157"/>
    </source>
</evidence>
<dbReference type="InterPro" id="IPR000177">
    <property type="entry name" value="Apple"/>
</dbReference>
<feature type="domain" description="Apple" evidence="4">
    <location>
        <begin position="390"/>
        <end position="463"/>
    </location>
</feature>
<dbReference type="SMART" id="SM00473">
    <property type="entry name" value="PAN_AP"/>
    <property type="match status" value="4"/>
</dbReference>
<accession>A0A2C6KJE6</accession>
<evidence type="ECO:0000256" key="1">
    <source>
        <dbReference type="ARBA" id="ARBA00022737"/>
    </source>
</evidence>
<dbReference type="InterPro" id="IPR003609">
    <property type="entry name" value="Pan_app"/>
</dbReference>
<dbReference type="OrthoDB" id="328076at2759"/>
<dbReference type="PROSITE" id="PS50948">
    <property type="entry name" value="PAN"/>
    <property type="match status" value="2"/>
</dbReference>